<keyword evidence="1" id="KW-0472">Membrane</keyword>
<gene>
    <name evidence="2" type="ORF">V2H45_05785</name>
</gene>
<dbReference type="GO" id="GO:0004143">
    <property type="term" value="F:ATP-dependent diacylglycerol kinase activity"/>
    <property type="evidence" value="ECO:0007669"/>
    <property type="project" value="InterPro"/>
</dbReference>
<feature type="transmembrane region" description="Helical" evidence="1">
    <location>
        <begin position="57"/>
        <end position="82"/>
    </location>
</feature>
<feature type="transmembrane region" description="Helical" evidence="1">
    <location>
        <begin position="12"/>
        <end position="37"/>
    </location>
</feature>
<evidence type="ECO:0000313" key="2">
    <source>
        <dbReference type="EMBL" id="MEE3716252.1"/>
    </source>
</evidence>
<reference evidence="2" key="1">
    <citation type="submission" date="2024-01" db="EMBL/GenBank/DDBJ databases">
        <title>Bank of Algae and Cyanobacteria of the Azores (BACA) strain genomes.</title>
        <authorList>
            <person name="Luz R."/>
            <person name="Cordeiro R."/>
            <person name="Fonseca A."/>
            <person name="Goncalves V."/>
        </authorList>
    </citation>
    <scope>NUCLEOTIDE SEQUENCE</scope>
    <source>
        <strain evidence="2">BACA0141</strain>
    </source>
</reference>
<keyword evidence="1" id="KW-0812">Transmembrane</keyword>
<proteinExistence type="predicted"/>
<name>A0AAW9PUB2_9CYAN</name>
<dbReference type="Proteomes" id="UP001333818">
    <property type="component" value="Unassembled WGS sequence"/>
</dbReference>
<keyword evidence="3" id="KW-1185">Reference proteome</keyword>
<keyword evidence="2" id="KW-0418">Kinase</keyword>
<dbReference type="InterPro" id="IPR037997">
    <property type="entry name" value="Dgk1-like"/>
</dbReference>
<feature type="transmembrane region" description="Helical" evidence="1">
    <location>
        <begin position="125"/>
        <end position="143"/>
    </location>
</feature>
<dbReference type="RefSeq" id="WP_330482679.1">
    <property type="nucleotide sequence ID" value="NZ_JAZBJZ010000015.1"/>
</dbReference>
<sequence>MLLLGDIAPSLALSIQVGAVVVWLGFVFSLSAILRQFGNNSELVRKVVHIGTGNVLLIAWGLQIPLWLCLIAGGLFSAIAYLSYYTNILPMLNGVGRKTHGVFYYAVSITLLVALFWRIDLPQFAVVGVMVMSWGDGVAALVGQRWGKHSYSCLGNKRTLEGSLAMLGVSYLIVVLVLSLANGWLGGGSELFHSSSHHWLIALPVAAIATLFEAFSPGGTDNLTVPLSSALLCYTLNSGLTPF</sequence>
<feature type="transmembrane region" description="Helical" evidence="1">
    <location>
        <begin position="164"/>
        <end position="185"/>
    </location>
</feature>
<dbReference type="PANTHER" id="PTHR31303">
    <property type="entry name" value="CTP-DEPENDENT DIACYLGLYCEROL KINASE 1"/>
    <property type="match status" value="1"/>
</dbReference>
<dbReference type="EMBL" id="JAZBJZ010000015">
    <property type="protein sequence ID" value="MEE3716252.1"/>
    <property type="molecule type" value="Genomic_DNA"/>
</dbReference>
<dbReference type="PANTHER" id="PTHR31303:SF1">
    <property type="entry name" value="CTP-DEPENDENT DIACYLGLYCEROL KINASE 1"/>
    <property type="match status" value="1"/>
</dbReference>
<comment type="caution">
    <text evidence="2">The sequence shown here is derived from an EMBL/GenBank/DDBJ whole genome shotgun (WGS) entry which is preliminary data.</text>
</comment>
<feature type="transmembrane region" description="Helical" evidence="1">
    <location>
        <begin position="102"/>
        <end position="119"/>
    </location>
</feature>
<dbReference type="AlphaFoldDB" id="A0AAW9PUB2"/>
<keyword evidence="2" id="KW-0808">Transferase</keyword>
<evidence type="ECO:0000313" key="3">
    <source>
        <dbReference type="Proteomes" id="UP001333818"/>
    </source>
</evidence>
<protein>
    <submittedName>
        <fullName evidence="2">Diacylglycerol/polyprenol kinase family protein</fullName>
    </submittedName>
</protein>
<accession>A0AAW9PUB2</accession>
<organism evidence="2 3">
    <name type="scientific">Tumidithrix elongata BACA0141</name>
    <dbReference type="NCBI Taxonomy" id="2716417"/>
    <lineage>
        <taxon>Bacteria</taxon>
        <taxon>Bacillati</taxon>
        <taxon>Cyanobacteriota</taxon>
        <taxon>Cyanophyceae</taxon>
        <taxon>Pseudanabaenales</taxon>
        <taxon>Pseudanabaenaceae</taxon>
        <taxon>Tumidithrix</taxon>
        <taxon>Tumidithrix elongata</taxon>
    </lineage>
</organism>
<feature type="transmembrane region" description="Helical" evidence="1">
    <location>
        <begin position="197"/>
        <end position="215"/>
    </location>
</feature>
<keyword evidence="1" id="KW-1133">Transmembrane helix</keyword>
<evidence type="ECO:0000256" key="1">
    <source>
        <dbReference type="SAM" id="Phobius"/>
    </source>
</evidence>